<dbReference type="InterPro" id="IPR009081">
    <property type="entry name" value="PP-bd_ACP"/>
</dbReference>
<accession>A0A2X2SY81</accession>
<name>A0A2X2SY81_CAPOC</name>
<dbReference type="Gene3D" id="1.10.1200.10">
    <property type="entry name" value="ACP-like"/>
    <property type="match status" value="1"/>
</dbReference>
<dbReference type="PROSITE" id="PS50075">
    <property type="entry name" value="CARRIER"/>
    <property type="match status" value="1"/>
</dbReference>
<evidence type="ECO:0000313" key="3">
    <source>
        <dbReference type="Proteomes" id="UP000250169"/>
    </source>
</evidence>
<dbReference type="Pfam" id="PF00550">
    <property type="entry name" value="PP-binding"/>
    <property type="match status" value="1"/>
</dbReference>
<dbReference type="InterPro" id="IPR036736">
    <property type="entry name" value="ACP-like_sf"/>
</dbReference>
<reference evidence="2 3" key="1">
    <citation type="submission" date="2018-06" db="EMBL/GenBank/DDBJ databases">
        <authorList>
            <consortium name="Pathogen Informatics"/>
            <person name="Doyle S."/>
        </authorList>
    </citation>
    <scope>NUCLEOTIDE SEQUENCE [LARGE SCALE GENOMIC DNA]</scope>
    <source>
        <strain evidence="2 3">NCTC11545</strain>
    </source>
</reference>
<gene>
    <name evidence="2" type="ORF">NCTC11545_00508</name>
</gene>
<sequence length="121" mass="13566">MSDLSLLFLSLNRLISEICSFANSSLSLPPDINIFIMDALILELKNKIIEVLNLEEVTPEDIDENEPLFGTGLALDSIDALELIVLLDKNYGIRLDDPKKGKEIFQSVKTMADYITAHRTK</sequence>
<feature type="domain" description="Carrier" evidence="1">
    <location>
        <begin position="35"/>
        <end position="119"/>
    </location>
</feature>
<dbReference type="EMBL" id="UAVS01000001">
    <property type="protein sequence ID" value="SQA93143.1"/>
    <property type="molecule type" value="Genomic_DNA"/>
</dbReference>
<evidence type="ECO:0000313" key="2">
    <source>
        <dbReference type="EMBL" id="SQA93143.1"/>
    </source>
</evidence>
<dbReference type="Proteomes" id="UP000250169">
    <property type="component" value="Unassembled WGS sequence"/>
</dbReference>
<dbReference type="SUPFAM" id="SSF47336">
    <property type="entry name" value="ACP-like"/>
    <property type="match status" value="1"/>
</dbReference>
<dbReference type="AlphaFoldDB" id="A0A2X2SY81"/>
<evidence type="ECO:0000259" key="1">
    <source>
        <dbReference type="PROSITE" id="PS50075"/>
    </source>
</evidence>
<protein>
    <submittedName>
        <fullName evidence="2">Acyl carrier protein</fullName>
    </submittedName>
</protein>
<organism evidence="2 3">
    <name type="scientific">Capnocytophaga ochracea</name>
    <dbReference type="NCBI Taxonomy" id="1018"/>
    <lineage>
        <taxon>Bacteria</taxon>
        <taxon>Pseudomonadati</taxon>
        <taxon>Bacteroidota</taxon>
        <taxon>Flavobacteriia</taxon>
        <taxon>Flavobacteriales</taxon>
        <taxon>Flavobacteriaceae</taxon>
        <taxon>Capnocytophaga</taxon>
    </lineage>
</organism>
<proteinExistence type="predicted"/>
<dbReference type="NCBIfam" id="NF006617">
    <property type="entry name" value="PRK09184.1"/>
    <property type="match status" value="1"/>
</dbReference>